<evidence type="ECO:0000313" key="3">
    <source>
        <dbReference type="EMBL" id="CAB1206619.1"/>
    </source>
</evidence>
<dbReference type="GO" id="GO:0016491">
    <property type="term" value="F:oxidoreductase activity"/>
    <property type="evidence" value="ECO:0007669"/>
    <property type="project" value="InterPro"/>
</dbReference>
<dbReference type="Proteomes" id="UP000489961">
    <property type="component" value="Unassembled WGS sequence"/>
</dbReference>
<dbReference type="SUPFAM" id="SSF54292">
    <property type="entry name" value="2Fe-2S ferredoxin-like"/>
    <property type="match status" value="1"/>
</dbReference>
<dbReference type="Pfam" id="PF00970">
    <property type="entry name" value="FAD_binding_6"/>
    <property type="match status" value="1"/>
</dbReference>
<organism evidence="3 4">
    <name type="scientific">Acinetobacter bouvetii</name>
    <dbReference type="NCBI Taxonomy" id="202951"/>
    <lineage>
        <taxon>Bacteria</taxon>
        <taxon>Pseudomonadati</taxon>
        <taxon>Pseudomonadota</taxon>
        <taxon>Gammaproteobacteria</taxon>
        <taxon>Moraxellales</taxon>
        <taxon>Moraxellaceae</taxon>
        <taxon>Acinetobacter</taxon>
    </lineage>
</organism>
<dbReference type="InterPro" id="IPR017927">
    <property type="entry name" value="FAD-bd_FR_type"/>
</dbReference>
<proteinExistence type="predicted"/>
<dbReference type="Gene3D" id="3.10.20.30">
    <property type="match status" value="1"/>
</dbReference>
<dbReference type="CDD" id="cd00207">
    <property type="entry name" value="fer2"/>
    <property type="match status" value="1"/>
</dbReference>
<reference evidence="3 4" key="1">
    <citation type="submission" date="2020-02" db="EMBL/GenBank/DDBJ databases">
        <authorList>
            <person name="Chaudhuri R."/>
        </authorList>
    </citation>
    <scope>NUCLEOTIDE SEQUENCE [LARGE SCALE GENOMIC DNA]</scope>
    <source>
        <strain evidence="3">SFB21</strain>
    </source>
</reference>
<protein>
    <submittedName>
        <fullName evidence="3">Stearoyl-CoA 9-desaturase electron transfer partner</fullName>
    </submittedName>
</protein>
<dbReference type="InterPro" id="IPR012675">
    <property type="entry name" value="Beta-grasp_dom_sf"/>
</dbReference>
<dbReference type="SUPFAM" id="SSF52343">
    <property type="entry name" value="Ferredoxin reductase-like, C-terminal NADP-linked domain"/>
    <property type="match status" value="1"/>
</dbReference>
<evidence type="ECO:0000313" key="4">
    <source>
        <dbReference type="Proteomes" id="UP000489961"/>
    </source>
</evidence>
<dbReference type="AlphaFoldDB" id="A0A811G558"/>
<dbReference type="EMBL" id="CADDTS010000002">
    <property type="protein sequence ID" value="CAB1206619.1"/>
    <property type="molecule type" value="Genomic_DNA"/>
</dbReference>
<sequence length="340" mass="38108">MSHVMQYQPQWIREDFVDFIAEKINPVWAWKKVKASIVDVHMLSQDFYQIQLQPNHNFRADAFRAGQSILVTVVIAGVRQQRSYSIVKITANDNIVIAVKRQGKVSHALTNLAVGNVVEISQVQGDFTLSSSQKSVLLLASGSGITAIYALLQQALKQNVAQIDLIYFSRDEAFHRELQQLSEQYSQFQYHHFNTVAQKQHLTAELLESTVADFRQRQSYACGAAGMMQSLNQIYQDLDISQQLKQEYFQIHVDETATAQPVVFLRAQQQFEAQTNLLDSAEQAGLKPAHGCRMGICNTCTCTKVSGSTKNLLTGEIDHDSNSQIKLCISQAVSPVTINL</sequence>
<dbReference type="InterPro" id="IPR008333">
    <property type="entry name" value="Cbr1-like_FAD-bd_dom"/>
</dbReference>
<dbReference type="SUPFAM" id="SSF63380">
    <property type="entry name" value="Riboflavin synthase domain-like"/>
    <property type="match status" value="1"/>
</dbReference>
<dbReference type="Pfam" id="PF00111">
    <property type="entry name" value="Fer2"/>
    <property type="match status" value="1"/>
</dbReference>
<comment type="caution">
    <text evidence="3">The sequence shown here is derived from an EMBL/GenBank/DDBJ whole genome shotgun (WGS) entry which is preliminary data.</text>
</comment>
<dbReference type="Gene3D" id="3.40.50.80">
    <property type="entry name" value="Nucleotide-binding domain of ferredoxin-NADP reductase (FNR) module"/>
    <property type="match status" value="1"/>
</dbReference>
<dbReference type="CDD" id="cd06216">
    <property type="entry name" value="FNR_iron_sulfur_binding_2"/>
    <property type="match status" value="1"/>
</dbReference>
<dbReference type="InterPro" id="IPR039261">
    <property type="entry name" value="FNR_nucleotide-bd"/>
</dbReference>
<dbReference type="Gene3D" id="2.40.30.10">
    <property type="entry name" value="Translation factors"/>
    <property type="match status" value="1"/>
</dbReference>
<dbReference type="PROSITE" id="PS51384">
    <property type="entry name" value="FAD_FR"/>
    <property type="match status" value="1"/>
</dbReference>
<name>A0A811G558_9GAMM</name>
<dbReference type="InterPro" id="IPR017938">
    <property type="entry name" value="Riboflavin_synthase-like_b-brl"/>
</dbReference>
<accession>A0A811G558</accession>
<dbReference type="PANTHER" id="PTHR47354">
    <property type="entry name" value="NADH OXIDOREDUCTASE HCR"/>
    <property type="match status" value="1"/>
</dbReference>
<dbReference type="GO" id="GO:0051536">
    <property type="term" value="F:iron-sulfur cluster binding"/>
    <property type="evidence" value="ECO:0007669"/>
    <property type="project" value="InterPro"/>
</dbReference>
<dbReference type="InterPro" id="IPR001433">
    <property type="entry name" value="OxRdtase_FAD/NAD-bd"/>
</dbReference>
<dbReference type="Pfam" id="PF00175">
    <property type="entry name" value="NAD_binding_1"/>
    <property type="match status" value="1"/>
</dbReference>
<dbReference type="PANTHER" id="PTHR47354:SF3">
    <property type="entry name" value="OXIDOREDUCTASE-RELATED"/>
    <property type="match status" value="1"/>
</dbReference>
<feature type="domain" description="2Fe-2S ferredoxin-type" evidence="1">
    <location>
        <begin position="260"/>
        <end position="340"/>
    </location>
</feature>
<dbReference type="InterPro" id="IPR036010">
    <property type="entry name" value="2Fe-2S_ferredoxin-like_sf"/>
</dbReference>
<dbReference type="RefSeq" id="WP_174558066.1">
    <property type="nucleotide sequence ID" value="NZ_CADDTS010000002.1"/>
</dbReference>
<dbReference type="InterPro" id="IPR050415">
    <property type="entry name" value="MRET"/>
</dbReference>
<dbReference type="InterPro" id="IPR001041">
    <property type="entry name" value="2Fe-2S_ferredoxin-type"/>
</dbReference>
<gene>
    <name evidence="3" type="ORF">SFB21_0038</name>
</gene>
<feature type="domain" description="FAD-binding FR-type" evidence="2">
    <location>
        <begin position="30"/>
        <end position="130"/>
    </location>
</feature>
<evidence type="ECO:0000259" key="2">
    <source>
        <dbReference type="PROSITE" id="PS51384"/>
    </source>
</evidence>
<evidence type="ECO:0000259" key="1">
    <source>
        <dbReference type="PROSITE" id="PS51085"/>
    </source>
</evidence>
<dbReference type="PROSITE" id="PS51085">
    <property type="entry name" value="2FE2S_FER_2"/>
    <property type="match status" value="1"/>
</dbReference>